<dbReference type="EMBL" id="FNOK01000041">
    <property type="protein sequence ID" value="SDY97410.1"/>
    <property type="molecule type" value="Genomic_DNA"/>
</dbReference>
<proteinExistence type="predicted"/>
<accession>A0A1H3P8P6</accession>
<dbReference type="SUPFAM" id="SSF54593">
    <property type="entry name" value="Glyoxalase/Bleomycin resistance protein/Dihydroxybiphenyl dioxygenase"/>
    <property type="match status" value="1"/>
</dbReference>
<dbReference type="Pfam" id="PF00903">
    <property type="entry name" value="Glyoxalase"/>
    <property type="match status" value="1"/>
</dbReference>
<dbReference type="OrthoDB" id="9810341at2"/>
<evidence type="ECO:0000313" key="2">
    <source>
        <dbReference type="EMBL" id="SDY97410.1"/>
    </source>
</evidence>
<evidence type="ECO:0000259" key="1">
    <source>
        <dbReference type="PROSITE" id="PS51819"/>
    </source>
</evidence>
<dbReference type="AlphaFoldDB" id="A0A1H3P8P6"/>
<dbReference type="RefSeq" id="WP_093273093.1">
    <property type="nucleotide sequence ID" value="NZ_FNOK01000041.1"/>
</dbReference>
<name>A0A1H3P8P6_9PSEU</name>
<dbReference type="InterPro" id="IPR037523">
    <property type="entry name" value="VOC_core"/>
</dbReference>
<dbReference type="Proteomes" id="UP000199529">
    <property type="component" value="Unassembled WGS sequence"/>
</dbReference>
<dbReference type="InterPro" id="IPR004360">
    <property type="entry name" value="Glyas_Fos-R_dOase_dom"/>
</dbReference>
<dbReference type="InterPro" id="IPR029068">
    <property type="entry name" value="Glyas_Bleomycin-R_OHBP_Dase"/>
</dbReference>
<evidence type="ECO:0000313" key="3">
    <source>
        <dbReference type="Proteomes" id="UP000199529"/>
    </source>
</evidence>
<keyword evidence="3" id="KW-1185">Reference proteome</keyword>
<dbReference type="PROSITE" id="PS51819">
    <property type="entry name" value="VOC"/>
    <property type="match status" value="1"/>
</dbReference>
<organism evidence="2 3">
    <name type="scientific">Saccharopolyspora shandongensis</name>
    <dbReference type="NCBI Taxonomy" id="418495"/>
    <lineage>
        <taxon>Bacteria</taxon>
        <taxon>Bacillati</taxon>
        <taxon>Actinomycetota</taxon>
        <taxon>Actinomycetes</taxon>
        <taxon>Pseudonocardiales</taxon>
        <taxon>Pseudonocardiaceae</taxon>
        <taxon>Saccharopolyspora</taxon>
    </lineage>
</organism>
<feature type="domain" description="VOC" evidence="1">
    <location>
        <begin position="4"/>
        <end position="123"/>
    </location>
</feature>
<gene>
    <name evidence="2" type="ORF">SAMN05216215_104111</name>
</gene>
<protein>
    <recommendedName>
        <fullName evidence="1">VOC domain-containing protein</fullName>
    </recommendedName>
</protein>
<reference evidence="3" key="1">
    <citation type="submission" date="2016-10" db="EMBL/GenBank/DDBJ databases">
        <authorList>
            <person name="Varghese N."/>
            <person name="Submissions S."/>
        </authorList>
    </citation>
    <scope>NUCLEOTIDE SEQUENCE [LARGE SCALE GENOMIC DNA]</scope>
    <source>
        <strain evidence="3">CGMCC 4.3530</strain>
    </source>
</reference>
<sequence>MTVTLNHTIVPARDNDAEADFFAGIMGLRRLQPDGIDGKFAPVAVNDSLTLQFMTLPEPEPHHLAFDVEPAEFGQILARLQARGVPYGNSPRDPANGRTDHPLCPRGLFFTDGTGNLYEVMTKA</sequence>
<dbReference type="Gene3D" id="3.10.180.10">
    <property type="entry name" value="2,3-Dihydroxybiphenyl 1,2-Dioxygenase, domain 1"/>
    <property type="match status" value="1"/>
</dbReference>
<dbReference type="STRING" id="418495.SAMN05216215_104111"/>